<dbReference type="InterPro" id="IPR001254">
    <property type="entry name" value="Trypsin_dom"/>
</dbReference>
<feature type="chain" id="PRO_5012661218" evidence="5">
    <location>
        <begin position="23"/>
        <end position="421"/>
    </location>
</feature>
<evidence type="ECO:0000313" key="7">
    <source>
        <dbReference type="EMBL" id="OMH83580.1"/>
    </source>
</evidence>
<protein>
    <submittedName>
        <fullName evidence="7">Serine protease 30</fullName>
    </submittedName>
</protein>
<feature type="compositionally biased region" description="Basic residues" evidence="4">
    <location>
        <begin position="299"/>
        <end position="311"/>
    </location>
</feature>
<dbReference type="PRINTS" id="PR00722">
    <property type="entry name" value="CHYMOTRYPSIN"/>
</dbReference>
<comment type="similarity">
    <text evidence="1">Belongs to the peptidase S1 family.</text>
</comment>
<feature type="domain" description="Peptidase S1" evidence="6">
    <location>
        <begin position="47"/>
        <end position="285"/>
    </location>
</feature>
<sequence>MKTRSGLSILGLVLSNLCPSSATSAPEAGLFSQTPNRLSKRSIGDRIIGGENADLENYKYIAYFKSVEDSSYRCTGQLIRPNVVLTAAHCLYESNTVDEIQWDNIQIGVGSVQPIPYNDNIYSVKNVIIHPKYVNEDPYRDDLALLFLDECVSPDVAEPIEIDTTPIDRTGTYTVSGFGYTSNENSTLSVLNELQVIQGRQDYCDRMLGSDNADGKVFCAGITTGKSVCLGDSGGPMTGLDYKKLVGIVSSIVSVNGKVCDSANTVAIYMMMSYYWDEFISQHVDGCSGPNCDDTQHPQVHHQHPQVHHHQQAPQPAQHHQQPAQHHQQPAQHHQQPAQHHQQPAQHHQQPAQHHQQPAQHHQQPAQHHQQPAQHHQQPAQHHQQPAQHHQQPAQHHQQPAQHHQQPAQHHQQPAQHHQQP</sequence>
<dbReference type="SUPFAM" id="SSF50494">
    <property type="entry name" value="Trypsin-like serine proteases"/>
    <property type="match status" value="1"/>
</dbReference>
<keyword evidence="3 7" id="KW-0645">Protease</keyword>
<dbReference type="InterPro" id="IPR043504">
    <property type="entry name" value="Peptidase_S1_PA_chymotrypsin"/>
</dbReference>
<dbReference type="PROSITE" id="PS00135">
    <property type="entry name" value="TRYPSIN_SER"/>
    <property type="match status" value="1"/>
</dbReference>
<keyword evidence="8" id="KW-1185">Reference proteome</keyword>
<feature type="compositionally biased region" description="Low complexity" evidence="4">
    <location>
        <begin position="312"/>
        <end position="421"/>
    </location>
</feature>
<feature type="region of interest" description="Disordered" evidence="4">
    <location>
        <begin position="290"/>
        <end position="421"/>
    </location>
</feature>
<name>A0A1R1PRG4_ZANCU</name>
<evidence type="ECO:0000259" key="6">
    <source>
        <dbReference type="PROSITE" id="PS50240"/>
    </source>
</evidence>
<dbReference type="InterPro" id="IPR009003">
    <property type="entry name" value="Peptidase_S1_PA"/>
</dbReference>
<dbReference type="Proteomes" id="UP000188320">
    <property type="component" value="Unassembled WGS sequence"/>
</dbReference>
<evidence type="ECO:0000313" key="8">
    <source>
        <dbReference type="Proteomes" id="UP000188320"/>
    </source>
</evidence>
<dbReference type="PANTHER" id="PTHR24276:SF98">
    <property type="entry name" value="FI18310P1-RELATED"/>
    <property type="match status" value="1"/>
</dbReference>
<evidence type="ECO:0000256" key="4">
    <source>
        <dbReference type="SAM" id="MobiDB-lite"/>
    </source>
</evidence>
<keyword evidence="3" id="KW-0378">Hydrolase</keyword>
<dbReference type="Pfam" id="PF00089">
    <property type="entry name" value="Trypsin"/>
    <property type="match status" value="1"/>
</dbReference>
<evidence type="ECO:0000256" key="5">
    <source>
        <dbReference type="SAM" id="SignalP"/>
    </source>
</evidence>
<dbReference type="InterPro" id="IPR033116">
    <property type="entry name" value="TRYPSIN_SER"/>
</dbReference>
<dbReference type="GO" id="GO:0004252">
    <property type="term" value="F:serine-type endopeptidase activity"/>
    <property type="evidence" value="ECO:0007669"/>
    <property type="project" value="InterPro"/>
</dbReference>
<keyword evidence="3" id="KW-0720">Serine protease</keyword>
<evidence type="ECO:0000256" key="3">
    <source>
        <dbReference type="RuleBase" id="RU363034"/>
    </source>
</evidence>
<keyword evidence="2" id="KW-1015">Disulfide bond</keyword>
<reference evidence="8" key="1">
    <citation type="submission" date="2017-01" db="EMBL/GenBank/DDBJ databases">
        <authorList>
            <person name="Wang Y."/>
            <person name="White M."/>
            <person name="Kvist S."/>
            <person name="Moncalvo J.-M."/>
        </authorList>
    </citation>
    <scope>NUCLEOTIDE SEQUENCE [LARGE SCALE GENOMIC DNA]</scope>
    <source>
        <strain evidence="8">COL-18-3</strain>
    </source>
</reference>
<dbReference type="InterPro" id="IPR018114">
    <property type="entry name" value="TRYPSIN_HIS"/>
</dbReference>
<dbReference type="InterPro" id="IPR001314">
    <property type="entry name" value="Peptidase_S1A"/>
</dbReference>
<dbReference type="OrthoDB" id="6380398at2759"/>
<dbReference type="PROSITE" id="PS00134">
    <property type="entry name" value="TRYPSIN_HIS"/>
    <property type="match status" value="1"/>
</dbReference>
<comment type="caution">
    <text evidence="7">The sequence shown here is derived from an EMBL/GenBank/DDBJ whole genome shotgun (WGS) entry which is preliminary data.</text>
</comment>
<dbReference type="EMBL" id="LSSK01000358">
    <property type="protein sequence ID" value="OMH83580.1"/>
    <property type="molecule type" value="Genomic_DNA"/>
</dbReference>
<feature type="signal peptide" evidence="5">
    <location>
        <begin position="1"/>
        <end position="22"/>
    </location>
</feature>
<accession>A0A1R1PRG4</accession>
<dbReference type="Gene3D" id="2.40.10.10">
    <property type="entry name" value="Trypsin-like serine proteases"/>
    <property type="match status" value="1"/>
</dbReference>
<feature type="non-terminal residue" evidence="7">
    <location>
        <position position="421"/>
    </location>
</feature>
<dbReference type="AlphaFoldDB" id="A0A1R1PRG4"/>
<dbReference type="PANTHER" id="PTHR24276">
    <property type="entry name" value="POLYSERASE-RELATED"/>
    <property type="match status" value="1"/>
</dbReference>
<dbReference type="InterPro" id="IPR050430">
    <property type="entry name" value="Peptidase_S1"/>
</dbReference>
<gene>
    <name evidence="7" type="ORF">AX774_g2908</name>
</gene>
<proteinExistence type="inferred from homology"/>
<dbReference type="SMART" id="SM00020">
    <property type="entry name" value="Tryp_SPc"/>
    <property type="match status" value="1"/>
</dbReference>
<evidence type="ECO:0000256" key="2">
    <source>
        <dbReference type="ARBA" id="ARBA00023157"/>
    </source>
</evidence>
<evidence type="ECO:0000256" key="1">
    <source>
        <dbReference type="ARBA" id="ARBA00007664"/>
    </source>
</evidence>
<keyword evidence="5" id="KW-0732">Signal</keyword>
<dbReference type="GO" id="GO:0006508">
    <property type="term" value="P:proteolysis"/>
    <property type="evidence" value="ECO:0007669"/>
    <property type="project" value="UniProtKB-KW"/>
</dbReference>
<dbReference type="PROSITE" id="PS50240">
    <property type="entry name" value="TRYPSIN_DOM"/>
    <property type="match status" value="1"/>
</dbReference>
<organism evidence="7 8">
    <name type="scientific">Zancudomyces culisetae</name>
    <name type="common">Gut fungus</name>
    <name type="synonym">Smittium culisetae</name>
    <dbReference type="NCBI Taxonomy" id="1213189"/>
    <lineage>
        <taxon>Eukaryota</taxon>
        <taxon>Fungi</taxon>
        <taxon>Fungi incertae sedis</taxon>
        <taxon>Zoopagomycota</taxon>
        <taxon>Kickxellomycotina</taxon>
        <taxon>Harpellomycetes</taxon>
        <taxon>Harpellales</taxon>
        <taxon>Legeriomycetaceae</taxon>
        <taxon>Zancudomyces</taxon>
    </lineage>
</organism>